<dbReference type="InterPro" id="IPR004360">
    <property type="entry name" value="Glyas_Fos-R_dOase_dom"/>
</dbReference>
<gene>
    <name evidence="2" type="ORF">KSX_55030</name>
</gene>
<reference evidence="2" key="1">
    <citation type="submission" date="2020-10" db="EMBL/GenBank/DDBJ databases">
        <title>Taxonomic study of unclassified bacteria belonging to the class Ktedonobacteria.</title>
        <authorList>
            <person name="Yabe S."/>
            <person name="Wang C.M."/>
            <person name="Zheng Y."/>
            <person name="Sakai Y."/>
            <person name="Cavaletti L."/>
            <person name="Monciardini P."/>
            <person name="Donadio S."/>
        </authorList>
    </citation>
    <scope>NUCLEOTIDE SEQUENCE</scope>
    <source>
        <strain evidence="2">SOSP1-1</strain>
    </source>
</reference>
<comment type="caution">
    <text evidence="2">The sequence shown here is derived from an EMBL/GenBank/DDBJ whole genome shotgun (WGS) entry which is preliminary data.</text>
</comment>
<proteinExistence type="predicted"/>
<dbReference type="Proteomes" id="UP000612362">
    <property type="component" value="Unassembled WGS sequence"/>
</dbReference>
<dbReference type="AlphaFoldDB" id="A0A8J3I5S5"/>
<dbReference type="Gene3D" id="3.10.180.10">
    <property type="entry name" value="2,3-Dihydroxybiphenyl 1,2-Dioxygenase, domain 1"/>
    <property type="match status" value="1"/>
</dbReference>
<evidence type="ECO:0000313" key="3">
    <source>
        <dbReference type="Proteomes" id="UP000612362"/>
    </source>
</evidence>
<keyword evidence="3" id="KW-1185">Reference proteome</keyword>
<protein>
    <recommendedName>
        <fullName evidence="1">VOC domain-containing protein</fullName>
    </recommendedName>
</protein>
<feature type="domain" description="VOC" evidence="1">
    <location>
        <begin position="5"/>
        <end position="142"/>
    </location>
</feature>
<dbReference type="SUPFAM" id="SSF54593">
    <property type="entry name" value="Glyoxalase/Bleomycin resistance protein/Dihydroxybiphenyl dioxygenase"/>
    <property type="match status" value="1"/>
</dbReference>
<sequence>MSSKGLAHIAIQALDYKKTIHFYQEVLGFKIGHFWSFPQFQIIEASMLVSPDGRTCLEIFDNDAVIAAQGKKAETPYDVRHGALLHVAFYVDDVDEVYEKALAFGATKCIEPMTLQLGQPPLQVRNALIHSPNGEVIELIEEVDFDLSS</sequence>
<dbReference type="EMBL" id="BNJF01000003">
    <property type="protein sequence ID" value="GHO47340.1"/>
    <property type="molecule type" value="Genomic_DNA"/>
</dbReference>
<organism evidence="2 3">
    <name type="scientific">Ktedonospora formicarum</name>
    <dbReference type="NCBI Taxonomy" id="2778364"/>
    <lineage>
        <taxon>Bacteria</taxon>
        <taxon>Bacillati</taxon>
        <taxon>Chloroflexota</taxon>
        <taxon>Ktedonobacteria</taxon>
        <taxon>Ktedonobacterales</taxon>
        <taxon>Ktedonobacteraceae</taxon>
        <taxon>Ktedonospora</taxon>
    </lineage>
</organism>
<dbReference type="InterPro" id="IPR037523">
    <property type="entry name" value="VOC_core"/>
</dbReference>
<dbReference type="Pfam" id="PF00903">
    <property type="entry name" value="Glyoxalase"/>
    <property type="match status" value="1"/>
</dbReference>
<dbReference type="RefSeq" id="WP_220196649.1">
    <property type="nucleotide sequence ID" value="NZ_BNJF01000003.1"/>
</dbReference>
<accession>A0A8J3I5S5</accession>
<dbReference type="PROSITE" id="PS51819">
    <property type="entry name" value="VOC"/>
    <property type="match status" value="1"/>
</dbReference>
<dbReference type="CDD" id="cd06587">
    <property type="entry name" value="VOC"/>
    <property type="match status" value="1"/>
</dbReference>
<dbReference type="InterPro" id="IPR029068">
    <property type="entry name" value="Glyas_Bleomycin-R_OHBP_Dase"/>
</dbReference>
<evidence type="ECO:0000259" key="1">
    <source>
        <dbReference type="PROSITE" id="PS51819"/>
    </source>
</evidence>
<name>A0A8J3I5S5_9CHLR</name>
<evidence type="ECO:0000313" key="2">
    <source>
        <dbReference type="EMBL" id="GHO47340.1"/>
    </source>
</evidence>